<name>A0A225WL19_9STRA</name>
<comment type="caution">
    <text evidence="2">The sequence shown here is derived from an EMBL/GenBank/DDBJ whole genome shotgun (WGS) entry which is preliminary data.</text>
</comment>
<organism evidence="2 3">
    <name type="scientific">Phytophthora megakarya</name>
    <dbReference type="NCBI Taxonomy" id="4795"/>
    <lineage>
        <taxon>Eukaryota</taxon>
        <taxon>Sar</taxon>
        <taxon>Stramenopiles</taxon>
        <taxon>Oomycota</taxon>
        <taxon>Peronosporomycetes</taxon>
        <taxon>Peronosporales</taxon>
        <taxon>Peronosporaceae</taxon>
        <taxon>Phytophthora</taxon>
    </lineage>
</organism>
<dbReference type="EMBL" id="NBNE01000600">
    <property type="protein sequence ID" value="OWZ18365.1"/>
    <property type="molecule type" value="Genomic_DNA"/>
</dbReference>
<dbReference type="Proteomes" id="UP000198211">
    <property type="component" value="Unassembled WGS sequence"/>
</dbReference>
<feature type="compositionally biased region" description="Low complexity" evidence="1">
    <location>
        <begin position="268"/>
        <end position="297"/>
    </location>
</feature>
<sequence>MADVDEELPNQAKKCGGALTTVDRLVEAENLEDGEIFEEGAPTPKMQIQQTMGRNNLPGYFDAHSVDAMGIRPHVRNKKQKKRGKKKNKRKVEAIQTTYTRLGEMQPEFDRSTRPRLFAEAPPPGQYSMSMIMNGANGEPMGMRPVYKDSLPPFRPGDSQILRVNRQGSMEMLDGGPRPSFHPMFSEPPMHGGFKYRSTPMTPPRLMAGEQSHLLQHSASRLLPIPSCAHCDTSNTIGTKESDGSDNFDLDSLRAAAIRSKVKRPLKTLTSTPTSSPTVPTVSVTPSSLLSSLVTSPLPNPNEERRSESISPEIDELRLEILRSMTRNRKRTASKSINNVQAPTLATSKASAVELPNQSSDHAEPADVEDNIINEKTMAADRDSSATKEPSNLLMQTFVKVKRIVSNGPPCTTEKSAAAYEQSESGEKVKPALQSVGSAVPLKEATVTTAEFRPLTACSQSLVIRLSPEDFSPRKSEGITRMKSTSSSSLHDAIKEMRRKIAEREKEQINRLLETTTARLSKQSTGLLSSCPASSSIPPELSQEQKVNSVTVQPSGTSTISPEVSSNATTIVKEPHSATTAGRVETKGVTDDVNVHANRTEGTIEQTSPSEGIPVSVVEIQSAEKAALETQERNETSAVSTYVNLHVLPHVFQHQVPTSDGRNGDPACEPCVKKSIAPVAVASH</sequence>
<evidence type="ECO:0000256" key="1">
    <source>
        <dbReference type="SAM" id="MobiDB-lite"/>
    </source>
</evidence>
<dbReference type="AlphaFoldDB" id="A0A225WL19"/>
<evidence type="ECO:0000313" key="2">
    <source>
        <dbReference type="EMBL" id="OWZ18365.1"/>
    </source>
</evidence>
<keyword evidence="3" id="KW-1185">Reference proteome</keyword>
<protein>
    <submittedName>
        <fullName evidence="2">Uncharacterized protein</fullName>
    </submittedName>
</protein>
<feature type="region of interest" description="Disordered" evidence="1">
    <location>
        <begin position="524"/>
        <end position="545"/>
    </location>
</feature>
<dbReference type="OrthoDB" id="129736at2759"/>
<dbReference type="STRING" id="4795.A0A225WL19"/>
<reference evidence="3" key="1">
    <citation type="submission" date="2017-03" db="EMBL/GenBank/DDBJ databases">
        <title>Phytopthora megakarya and P. palmivora, two closely related causual agents of cacao black pod achieved similar genome size and gene model numbers by different mechanisms.</title>
        <authorList>
            <person name="Ali S."/>
            <person name="Shao J."/>
            <person name="Larry D.J."/>
            <person name="Kronmiller B."/>
            <person name="Shen D."/>
            <person name="Strem M.D."/>
            <person name="Melnick R.L."/>
            <person name="Guiltinan M.J."/>
            <person name="Tyler B.M."/>
            <person name="Meinhardt L.W."/>
            <person name="Bailey B.A."/>
        </authorList>
    </citation>
    <scope>NUCLEOTIDE SEQUENCE [LARGE SCALE GENOMIC DNA]</scope>
    <source>
        <strain evidence="3">zdho120</strain>
    </source>
</reference>
<evidence type="ECO:0000313" key="3">
    <source>
        <dbReference type="Proteomes" id="UP000198211"/>
    </source>
</evidence>
<proteinExistence type="predicted"/>
<accession>A0A225WL19</accession>
<feature type="region of interest" description="Disordered" evidence="1">
    <location>
        <begin position="268"/>
        <end position="310"/>
    </location>
</feature>
<gene>
    <name evidence="2" type="ORF">PHMEG_0007564</name>
</gene>